<evidence type="ECO:0000313" key="4">
    <source>
        <dbReference type="EMBL" id="AHJ96651.1"/>
    </source>
</evidence>
<dbReference type="GO" id="GO:0016773">
    <property type="term" value="F:phosphotransferase activity, alcohol group as acceptor"/>
    <property type="evidence" value="ECO:0007669"/>
    <property type="project" value="InterPro"/>
</dbReference>
<dbReference type="InterPro" id="IPR011611">
    <property type="entry name" value="PfkB_dom"/>
</dbReference>
<dbReference type="PROSITE" id="PS00583">
    <property type="entry name" value="PFKB_KINASES_1"/>
    <property type="match status" value="1"/>
</dbReference>
<dbReference type="PANTHER" id="PTHR46969">
    <property type="entry name" value="BIFUNCTIONAL PROTEIN HLDE"/>
    <property type="match status" value="1"/>
</dbReference>
<dbReference type="Pfam" id="PF00294">
    <property type="entry name" value="PfkB"/>
    <property type="match status" value="1"/>
</dbReference>
<gene>
    <name evidence="4" type="ORF">Hsw_1056</name>
</gene>
<accession>W8F224</accession>
<dbReference type="Proteomes" id="UP000019423">
    <property type="component" value="Chromosome"/>
</dbReference>
<dbReference type="PATRIC" id="fig|1227739.3.peg.1301"/>
<feature type="domain" description="Carbohydrate kinase PfkB" evidence="3">
    <location>
        <begin position="60"/>
        <end position="358"/>
    </location>
</feature>
<dbReference type="GO" id="GO:0005829">
    <property type="term" value="C:cytosol"/>
    <property type="evidence" value="ECO:0007669"/>
    <property type="project" value="TreeGrafter"/>
</dbReference>
<keyword evidence="2 4" id="KW-0418">Kinase</keyword>
<keyword evidence="5" id="KW-1185">Reference proteome</keyword>
<proteinExistence type="predicted"/>
<dbReference type="STRING" id="1227739.Hsw_1056"/>
<protein>
    <submittedName>
        <fullName evidence="4">D-alpha,beta-D-heptose 7-phosphate 1-kinase</fullName>
    </submittedName>
</protein>
<dbReference type="eggNOG" id="COG2870">
    <property type="taxonomic scope" value="Bacteria"/>
</dbReference>
<organism evidence="4 5">
    <name type="scientific">Hymenobacter swuensis DY53</name>
    <dbReference type="NCBI Taxonomy" id="1227739"/>
    <lineage>
        <taxon>Bacteria</taxon>
        <taxon>Pseudomonadati</taxon>
        <taxon>Bacteroidota</taxon>
        <taxon>Cytophagia</taxon>
        <taxon>Cytophagales</taxon>
        <taxon>Hymenobacteraceae</taxon>
        <taxon>Hymenobacter</taxon>
    </lineage>
</organism>
<reference evidence="4 5" key="1">
    <citation type="submission" date="2014-01" db="EMBL/GenBank/DDBJ databases">
        <title>Complete genome sequence of ionizing-radiation resistance bacterium Hymenobacter swuensis DY53.</title>
        <authorList>
            <person name="Jung J.-H."/>
            <person name="Jeong S.-W."/>
            <person name="Joe M.-H."/>
            <person name="Cho y.-j."/>
            <person name="Kim M.-K."/>
            <person name="Lim S.-Y."/>
        </authorList>
    </citation>
    <scope>NUCLEOTIDE SEQUENCE [LARGE SCALE GENOMIC DNA]</scope>
    <source>
        <strain evidence="4 5">DY53</strain>
    </source>
</reference>
<dbReference type="EMBL" id="CP007145">
    <property type="protein sequence ID" value="AHJ96651.1"/>
    <property type="molecule type" value="Genomic_DNA"/>
</dbReference>
<dbReference type="KEGG" id="hsw:Hsw_1056"/>
<dbReference type="HOGENOM" id="CLU_021150_0_1_10"/>
<dbReference type="SUPFAM" id="SSF53613">
    <property type="entry name" value="Ribokinase-like"/>
    <property type="match status" value="1"/>
</dbReference>
<dbReference type="InterPro" id="IPR029056">
    <property type="entry name" value="Ribokinase-like"/>
</dbReference>
<dbReference type="Gene3D" id="3.40.1190.20">
    <property type="match status" value="1"/>
</dbReference>
<dbReference type="PANTHER" id="PTHR46969:SF1">
    <property type="entry name" value="BIFUNCTIONAL PROTEIN HLDE"/>
    <property type="match status" value="1"/>
</dbReference>
<dbReference type="InterPro" id="IPR002173">
    <property type="entry name" value="Carboh/pur_kinase_PfkB_CS"/>
</dbReference>
<evidence type="ECO:0000256" key="1">
    <source>
        <dbReference type="ARBA" id="ARBA00022679"/>
    </source>
</evidence>
<dbReference type="GO" id="GO:0033785">
    <property type="term" value="F:heptose 7-phosphate kinase activity"/>
    <property type="evidence" value="ECO:0007669"/>
    <property type="project" value="TreeGrafter"/>
</dbReference>
<dbReference type="AlphaFoldDB" id="W8F224"/>
<evidence type="ECO:0000256" key="2">
    <source>
        <dbReference type="ARBA" id="ARBA00022777"/>
    </source>
</evidence>
<evidence type="ECO:0000259" key="3">
    <source>
        <dbReference type="Pfam" id="PF00294"/>
    </source>
</evidence>
<sequence>MRHLLGMTVHEELVELICPVGLNFPRQVTFAASYPESAVMPAAVPASLPELFAAFNHLTVLIVGDVMMDAYVWGKAARLSPEAPVPVVTVSRQEQRLGGAANVALNVQALGATPLLCAVIGEDQGGDQLLEVLQASGLSAEGIVRSSYRPTTVKQRILAHGQQLLRIDSEVETTLNATENTNLTARFEQLLGRADVVIFEDYDKGVLQESSIQHFIGLARQRGVPTVVDPKKKNFLAYQYCTLFKPNLKELREGLKLEFGDSEADRPHFEAAVARLREVLTPEIVLVTLSERGVFVENDQLTRTYIPAHLRTISDVSGAGDTVISIAALCVALGLSAPATAALANLGGGLVCEQIGVVPIEKSLLLKEAERVGLLPVA</sequence>
<keyword evidence="1" id="KW-0808">Transferase</keyword>
<dbReference type="GO" id="GO:0033786">
    <property type="term" value="F:heptose-1-phosphate adenylyltransferase activity"/>
    <property type="evidence" value="ECO:0007669"/>
    <property type="project" value="TreeGrafter"/>
</dbReference>
<dbReference type="CDD" id="cd01172">
    <property type="entry name" value="RfaE_like"/>
    <property type="match status" value="1"/>
</dbReference>
<name>W8F224_9BACT</name>
<dbReference type="InterPro" id="IPR011913">
    <property type="entry name" value="RfaE_dom_I"/>
</dbReference>
<evidence type="ECO:0000313" key="5">
    <source>
        <dbReference type="Proteomes" id="UP000019423"/>
    </source>
</evidence>